<reference evidence="8 9" key="1">
    <citation type="submission" date="2020-03" db="EMBL/GenBank/DDBJ databases">
        <title>Genomic Encyclopedia of Type Strains, Phase IV (KMG-IV): sequencing the most valuable type-strain genomes for metagenomic binning, comparative biology and taxonomic classification.</title>
        <authorList>
            <person name="Goeker M."/>
        </authorList>
    </citation>
    <scope>NUCLEOTIDE SEQUENCE [LARGE SCALE GENOMIC DNA]</scope>
    <source>
        <strain evidence="8 9">DSM 19867</strain>
    </source>
</reference>
<evidence type="ECO:0000313" key="9">
    <source>
        <dbReference type="Proteomes" id="UP000570514"/>
    </source>
</evidence>
<evidence type="ECO:0000256" key="1">
    <source>
        <dbReference type="ARBA" id="ARBA00004442"/>
    </source>
</evidence>
<feature type="domain" description="Outer membrane protein beta-barrel" evidence="7">
    <location>
        <begin position="297"/>
        <end position="697"/>
    </location>
</feature>
<feature type="region of interest" description="Disordered" evidence="4">
    <location>
        <begin position="25"/>
        <end position="47"/>
    </location>
</feature>
<comment type="subcellular location">
    <subcellularLocation>
        <location evidence="1">Cell outer membrane</location>
    </subcellularLocation>
</comment>
<dbReference type="Pfam" id="PF14905">
    <property type="entry name" value="OMP_b-brl_3"/>
    <property type="match status" value="1"/>
</dbReference>
<evidence type="ECO:0000259" key="7">
    <source>
        <dbReference type="Pfam" id="PF14905"/>
    </source>
</evidence>
<comment type="caution">
    <text evidence="8">The sequence shown here is derived from an EMBL/GenBank/DDBJ whole genome shotgun (WGS) entry which is preliminary data.</text>
</comment>
<feature type="region of interest" description="Disordered" evidence="4">
    <location>
        <begin position="195"/>
        <end position="226"/>
    </location>
</feature>
<feature type="compositionally biased region" description="Low complexity" evidence="4">
    <location>
        <begin position="208"/>
        <end position="218"/>
    </location>
</feature>
<dbReference type="InterPro" id="IPR037066">
    <property type="entry name" value="Plug_dom_sf"/>
</dbReference>
<protein>
    <submittedName>
        <fullName evidence="8">Outer membrane receptor protein involved in Fe transport</fullName>
    </submittedName>
</protein>
<dbReference type="Gene3D" id="2.170.130.10">
    <property type="entry name" value="TonB-dependent receptor, plug domain"/>
    <property type="match status" value="1"/>
</dbReference>
<organism evidence="8 9">
    <name type="scientific">Rhizomicrobium palustre</name>
    <dbReference type="NCBI Taxonomy" id="189966"/>
    <lineage>
        <taxon>Bacteria</taxon>
        <taxon>Pseudomonadati</taxon>
        <taxon>Pseudomonadota</taxon>
        <taxon>Alphaproteobacteria</taxon>
        <taxon>Micropepsales</taxon>
        <taxon>Micropepsaceae</taxon>
        <taxon>Rhizomicrobium</taxon>
    </lineage>
</organism>
<keyword evidence="2" id="KW-0472">Membrane</keyword>
<keyword evidence="3" id="KW-0998">Cell outer membrane</keyword>
<keyword evidence="5" id="KW-0732">Signal</keyword>
<dbReference type="InterPro" id="IPR036942">
    <property type="entry name" value="Beta-barrel_TonB_sf"/>
</dbReference>
<dbReference type="RefSeq" id="WP_167081242.1">
    <property type="nucleotide sequence ID" value="NZ_BAAADC010000001.1"/>
</dbReference>
<gene>
    <name evidence="8" type="ORF">FHS83_000851</name>
</gene>
<feature type="domain" description="TonB-dependent receptor plug" evidence="6">
    <location>
        <begin position="61"/>
        <end position="152"/>
    </location>
</feature>
<name>A0A846MW02_9PROT</name>
<feature type="chain" id="PRO_5032934836" evidence="5">
    <location>
        <begin position="23"/>
        <end position="722"/>
    </location>
</feature>
<dbReference type="GO" id="GO:0009279">
    <property type="term" value="C:cell outer membrane"/>
    <property type="evidence" value="ECO:0007669"/>
    <property type="project" value="UniProtKB-SubCell"/>
</dbReference>
<keyword evidence="9" id="KW-1185">Reference proteome</keyword>
<dbReference type="PANTHER" id="PTHR40980:SF4">
    <property type="entry name" value="TONB-DEPENDENT RECEPTOR-LIKE BETA-BARREL DOMAIN-CONTAINING PROTEIN"/>
    <property type="match status" value="1"/>
</dbReference>
<evidence type="ECO:0000259" key="6">
    <source>
        <dbReference type="Pfam" id="PF07715"/>
    </source>
</evidence>
<dbReference type="EMBL" id="JAASRM010000001">
    <property type="protein sequence ID" value="NIK87533.1"/>
    <property type="molecule type" value="Genomic_DNA"/>
</dbReference>
<dbReference type="InterPro" id="IPR041700">
    <property type="entry name" value="OMP_b-brl_3"/>
</dbReference>
<evidence type="ECO:0000256" key="2">
    <source>
        <dbReference type="ARBA" id="ARBA00023136"/>
    </source>
</evidence>
<dbReference type="Proteomes" id="UP000570514">
    <property type="component" value="Unassembled WGS sequence"/>
</dbReference>
<accession>A0A846MW02</accession>
<dbReference type="SUPFAM" id="SSF56935">
    <property type="entry name" value="Porins"/>
    <property type="match status" value="1"/>
</dbReference>
<evidence type="ECO:0000256" key="5">
    <source>
        <dbReference type="SAM" id="SignalP"/>
    </source>
</evidence>
<evidence type="ECO:0000313" key="8">
    <source>
        <dbReference type="EMBL" id="NIK87533.1"/>
    </source>
</evidence>
<dbReference type="Pfam" id="PF07715">
    <property type="entry name" value="Plug"/>
    <property type="match status" value="1"/>
</dbReference>
<dbReference type="Gene3D" id="2.40.170.20">
    <property type="entry name" value="TonB-dependent receptor, beta-barrel domain"/>
    <property type="match status" value="1"/>
</dbReference>
<dbReference type="PANTHER" id="PTHR40980">
    <property type="entry name" value="PLUG DOMAIN-CONTAINING PROTEIN"/>
    <property type="match status" value="1"/>
</dbReference>
<evidence type="ECO:0000256" key="4">
    <source>
        <dbReference type="SAM" id="MobiDB-lite"/>
    </source>
</evidence>
<evidence type="ECO:0000256" key="3">
    <source>
        <dbReference type="ARBA" id="ARBA00023237"/>
    </source>
</evidence>
<proteinExistence type="predicted"/>
<feature type="compositionally biased region" description="Basic and acidic residues" evidence="4">
    <location>
        <begin position="25"/>
        <end position="44"/>
    </location>
</feature>
<feature type="signal peptide" evidence="5">
    <location>
        <begin position="1"/>
        <end position="22"/>
    </location>
</feature>
<sequence>MGWFRQLCCGGLALTFAVPALAEETAKAPTKSESKKETAKEQAKETVTVAGTRPSVQVLADRTVYSLDKNIQSSTSSISDILRNLPSLDVDIDGNVSLRGDQNVTILIDGKKSPLLAGNKADALQQIPASMIERVEVITNPSAEFRAEGSAGIINIVLRKDRELVSSGIVRVNVGDRGRLNASATGNVKLGPVHLNGGYGERRDGRRSVSSVVRTDGTNTTSSQAMTGRSAYSGRWTYLAATADAGKDEFQLSGNYGAWAGHYGSTENNIAAGSDMLRDGYSTWGSENAGGEAGYRHKFADKDESFHLDLSHYISWSRSGSDYTNLVGGTPDYWQRRRSRGHETHTGLEADYELPLGEKGKFKTGYALQIDTNLTDALGLWRDPTLSDWASDNGFTNLFALDRSVHAGYLSYEQKFGAFGVKAGLRLEQDFLHTDLKTTGEVHDTKALGLYPSLHLSYALTDTNLVTLSYSRRLNRPQLDSLNPARYSNDAFSVWAGNPLLQNEAVDAYETSYHHIGETSDVMVTGFYRATYHGFANVYRYLSSTVLLTTTDNLAHRMASGVEANVNATLLPGLNLKSSGALSYSEFNPGAQGIGTKQSGMNWNIKGGFEWQPLPEDSLQLNINYAGKQRFSQGYTNPTLSGDLGLRHRFEGGFAAVVSVNNLFDSWDRGMVLDSPGLHQVSNRSNPGRVFYFGLVYTFGGAKDVEPASGGAQGGMGPGGGQ</sequence>
<keyword evidence="8" id="KW-0675">Receptor</keyword>
<dbReference type="AlphaFoldDB" id="A0A846MW02"/>
<dbReference type="InterPro" id="IPR012910">
    <property type="entry name" value="Plug_dom"/>
</dbReference>